<dbReference type="SUPFAM" id="SSF90123">
    <property type="entry name" value="ABC transporter transmembrane region"/>
    <property type="match status" value="1"/>
</dbReference>
<keyword evidence="2 7" id="KW-0812">Transmembrane</keyword>
<evidence type="ECO:0000313" key="10">
    <source>
        <dbReference type="EMBL" id="KZN45562.1"/>
    </source>
</evidence>
<feature type="transmembrane region" description="Helical" evidence="7">
    <location>
        <begin position="67"/>
        <end position="92"/>
    </location>
</feature>
<evidence type="ECO:0000256" key="4">
    <source>
        <dbReference type="ARBA" id="ARBA00022840"/>
    </source>
</evidence>
<name>A0A167AM48_9GAMM</name>
<dbReference type="OrthoDB" id="9802264at2"/>
<evidence type="ECO:0008006" key="12">
    <source>
        <dbReference type="Google" id="ProtNLM"/>
    </source>
</evidence>
<gene>
    <name evidence="10" type="ORF">N482_15090</name>
</gene>
<dbReference type="Proteomes" id="UP000076587">
    <property type="component" value="Unassembled WGS sequence"/>
</dbReference>
<comment type="caution">
    <text evidence="10">The sequence shown here is derived from an EMBL/GenBank/DDBJ whole genome shotgun (WGS) entry which is preliminary data.</text>
</comment>
<dbReference type="Gene3D" id="1.20.1560.10">
    <property type="entry name" value="ABC transporter type 1, transmembrane domain"/>
    <property type="match status" value="1"/>
</dbReference>
<comment type="subcellular location">
    <subcellularLocation>
        <location evidence="1">Cell membrane</location>
        <topology evidence="1">Multi-pass membrane protein</topology>
    </subcellularLocation>
</comment>
<accession>A0A167AM48</accession>
<dbReference type="InterPro" id="IPR003593">
    <property type="entry name" value="AAA+_ATPase"/>
</dbReference>
<evidence type="ECO:0000256" key="1">
    <source>
        <dbReference type="ARBA" id="ARBA00004651"/>
    </source>
</evidence>
<dbReference type="GO" id="GO:0016887">
    <property type="term" value="F:ATP hydrolysis activity"/>
    <property type="evidence" value="ECO:0007669"/>
    <property type="project" value="InterPro"/>
</dbReference>
<dbReference type="CDD" id="cd07346">
    <property type="entry name" value="ABC_6TM_exporters"/>
    <property type="match status" value="1"/>
</dbReference>
<keyword evidence="5 7" id="KW-1133">Transmembrane helix</keyword>
<feature type="transmembrane region" description="Helical" evidence="7">
    <location>
        <begin position="287"/>
        <end position="305"/>
    </location>
</feature>
<dbReference type="PROSITE" id="PS50929">
    <property type="entry name" value="ABC_TM1F"/>
    <property type="match status" value="1"/>
</dbReference>
<dbReference type="PANTHER" id="PTHR43394">
    <property type="entry name" value="ATP-DEPENDENT PERMEASE MDL1, MITOCHONDRIAL"/>
    <property type="match status" value="1"/>
</dbReference>
<dbReference type="GO" id="GO:0015421">
    <property type="term" value="F:ABC-type oligopeptide transporter activity"/>
    <property type="evidence" value="ECO:0007669"/>
    <property type="project" value="TreeGrafter"/>
</dbReference>
<feature type="transmembrane region" description="Helical" evidence="7">
    <location>
        <begin position="35"/>
        <end position="55"/>
    </location>
</feature>
<dbReference type="GO" id="GO:0005524">
    <property type="term" value="F:ATP binding"/>
    <property type="evidence" value="ECO:0007669"/>
    <property type="project" value="UniProtKB-KW"/>
</dbReference>
<dbReference type="PANTHER" id="PTHR43394:SF1">
    <property type="entry name" value="ATP-BINDING CASSETTE SUB-FAMILY B MEMBER 10, MITOCHONDRIAL"/>
    <property type="match status" value="1"/>
</dbReference>
<dbReference type="Pfam" id="PF00664">
    <property type="entry name" value="ABC_membrane"/>
    <property type="match status" value="1"/>
</dbReference>
<keyword evidence="4" id="KW-0067">ATP-binding</keyword>
<evidence type="ECO:0000259" key="8">
    <source>
        <dbReference type="PROSITE" id="PS50893"/>
    </source>
</evidence>
<proteinExistence type="predicted"/>
<keyword evidence="3" id="KW-0547">Nucleotide-binding</keyword>
<dbReference type="InterPro" id="IPR011527">
    <property type="entry name" value="ABC1_TM_dom"/>
</dbReference>
<dbReference type="InterPro" id="IPR036640">
    <property type="entry name" value="ABC1_TM_sf"/>
</dbReference>
<evidence type="ECO:0000256" key="3">
    <source>
        <dbReference type="ARBA" id="ARBA00022741"/>
    </source>
</evidence>
<dbReference type="InterPro" id="IPR003439">
    <property type="entry name" value="ABC_transporter-like_ATP-bd"/>
</dbReference>
<feature type="transmembrane region" description="Helical" evidence="7">
    <location>
        <begin position="150"/>
        <end position="167"/>
    </location>
</feature>
<reference evidence="10 11" key="1">
    <citation type="submission" date="2013-07" db="EMBL/GenBank/DDBJ databases">
        <title>Comparative Genomic and Metabolomic Analysis of Twelve Strains of Pseudoalteromonas luteoviolacea.</title>
        <authorList>
            <person name="Vynne N.G."/>
            <person name="Mansson M."/>
            <person name="Gram L."/>
        </authorList>
    </citation>
    <scope>NUCLEOTIDE SEQUENCE [LARGE SCALE GENOMIC DNA]</scope>
    <source>
        <strain evidence="10 11">NCIMB 1942</strain>
    </source>
</reference>
<evidence type="ECO:0000256" key="2">
    <source>
        <dbReference type="ARBA" id="ARBA00022692"/>
    </source>
</evidence>
<dbReference type="Gene3D" id="3.40.50.300">
    <property type="entry name" value="P-loop containing nucleotide triphosphate hydrolases"/>
    <property type="match status" value="1"/>
</dbReference>
<evidence type="ECO:0000256" key="7">
    <source>
        <dbReference type="SAM" id="Phobius"/>
    </source>
</evidence>
<evidence type="ECO:0000256" key="6">
    <source>
        <dbReference type="ARBA" id="ARBA00023136"/>
    </source>
</evidence>
<dbReference type="InterPro" id="IPR039421">
    <property type="entry name" value="Type_1_exporter"/>
</dbReference>
<evidence type="ECO:0000313" key="11">
    <source>
        <dbReference type="Proteomes" id="UP000076587"/>
    </source>
</evidence>
<feature type="domain" description="ABC transmembrane type-1" evidence="9">
    <location>
        <begin position="30"/>
        <end position="314"/>
    </location>
</feature>
<dbReference type="EMBL" id="AUXT01000181">
    <property type="protein sequence ID" value="KZN45562.1"/>
    <property type="molecule type" value="Genomic_DNA"/>
</dbReference>
<keyword evidence="6 7" id="KW-0472">Membrane</keyword>
<sequence>MRVESHETEENQSPWSIIFAICAPHKGKMFMALSLMAFVTVFELLPVYLLFLAIQELLNPLFSSAEQLLWIAAGICGAIVLKSGCSIGAYYFSHQVAFNALTEVRMKLATQLATLPLTWLTAQNPAVLKQNILQDVEHIENFIAHQSVELFNALLTPLVVFTVIAFIDWRLALSAVAVVPLAFFASGLFMHKTAAQYERFSGVSEDLTATLSDYVKNIPLMKLYNLDSKRFAVLNRKLDRYHKLVLELTGQTVPGWTLYTALLGASFVCLLPAAIGLHSTQSVSTEQVILSMLLAVGMLSPIIKVSRFFMEANELLAGVKRITPIYLSQEPKLNNTQIQAEKKQPLMQFYSVDFAYQSHKILRGVHFKLLPNSLNVIVGASGNGKSTLAMLACGLLSPSSGRVQIYGQDVSMLTDSVRAQFMCVVTQECYLFEGTLRENILFGLSGVSSEVLDHAIVAAQLKPWIAQLPDGLDTPVQVRGQNLSGGEKQRIAIARALVSETPLVILDEPAAAMDNVTQSKFYQAIQGHYPNTTFLVITHKYLGLENTGQIFVLKDGQIASQGTHEALLTRCDYYRESWLLQESDNDSPSTKGHPLDFQQISYEI</sequence>
<dbReference type="InterPro" id="IPR017871">
    <property type="entry name" value="ABC_transporter-like_CS"/>
</dbReference>
<dbReference type="GO" id="GO:0005886">
    <property type="term" value="C:plasma membrane"/>
    <property type="evidence" value="ECO:0007669"/>
    <property type="project" value="UniProtKB-SubCell"/>
</dbReference>
<organism evidence="10 11">
    <name type="scientific">Pseudoalteromonas luteoviolacea NCIMB 1942</name>
    <dbReference type="NCBI Taxonomy" id="1365253"/>
    <lineage>
        <taxon>Bacteria</taxon>
        <taxon>Pseudomonadati</taxon>
        <taxon>Pseudomonadota</taxon>
        <taxon>Gammaproteobacteria</taxon>
        <taxon>Alteromonadales</taxon>
        <taxon>Pseudoalteromonadaceae</taxon>
        <taxon>Pseudoalteromonas</taxon>
    </lineage>
</organism>
<feature type="transmembrane region" description="Helical" evidence="7">
    <location>
        <begin position="256"/>
        <end position="275"/>
    </location>
</feature>
<feature type="transmembrane region" description="Helical" evidence="7">
    <location>
        <begin position="173"/>
        <end position="190"/>
    </location>
</feature>
<dbReference type="AlphaFoldDB" id="A0A167AM48"/>
<feature type="domain" description="ABC transporter" evidence="8">
    <location>
        <begin position="347"/>
        <end position="580"/>
    </location>
</feature>
<dbReference type="SMART" id="SM00382">
    <property type="entry name" value="AAA"/>
    <property type="match status" value="1"/>
</dbReference>
<dbReference type="PROSITE" id="PS00211">
    <property type="entry name" value="ABC_TRANSPORTER_1"/>
    <property type="match status" value="1"/>
</dbReference>
<dbReference type="RefSeq" id="WP_081228018.1">
    <property type="nucleotide sequence ID" value="NZ_AUXT01000181.1"/>
</dbReference>
<dbReference type="PROSITE" id="PS50893">
    <property type="entry name" value="ABC_TRANSPORTER_2"/>
    <property type="match status" value="1"/>
</dbReference>
<dbReference type="SUPFAM" id="SSF52540">
    <property type="entry name" value="P-loop containing nucleoside triphosphate hydrolases"/>
    <property type="match status" value="1"/>
</dbReference>
<protein>
    <recommendedName>
        <fullName evidence="12">ABC transporter domain-containing protein</fullName>
    </recommendedName>
</protein>
<dbReference type="InterPro" id="IPR027417">
    <property type="entry name" value="P-loop_NTPase"/>
</dbReference>
<evidence type="ECO:0000256" key="5">
    <source>
        <dbReference type="ARBA" id="ARBA00022989"/>
    </source>
</evidence>
<dbReference type="Pfam" id="PF00005">
    <property type="entry name" value="ABC_tran"/>
    <property type="match status" value="1"/>
</dbReference>
<dbReference type="PATRIC" id="fig|1365253.3.peg.3603"/>
<evidence type="ECO:0000259" key="9">
    <source>
        <dbReference type="PROSITE" id="PS50929"/>
    </source>
</evidence>